<proteinExistence type="predicted"/>
<gene>
    <name evidence="1" type="ORF">GUJ93_ZPchr0001g32889</name>
</gene>
<accession>A0A8J5VU54</accession>
<sequence length="157" mass="17478">MAARWTTQSPSAHAPRSYIAYSLRLARSEHRQMRVQFTPSPTRSERRRVECLSLSPRAVLISLRRSCSIARRRSAQDLITTTLTTSRMPPASPARLHTTIITPNCPPSPSLYFSHPLHPLQLLISNLLRLNCSTDGARNFISQSGDSCVSCGTPTFC</sequence>
<comment type="caution">
    <text evidence="1">The sequence shown here is derived from an EMBL/GenBank/DDBJ whole genome shotgun (WGS) entry which is preliminary data.</text>
</comment>
<reference evidence="1" key="1">
    <citation type="journal article" date="2021" name="bioRxiv">
        <title>Whole Genome Assembly and Annotation of Northern Wild Rice, Zizania palustris L., Supports a Whole Genome Duplication in the Zizania Genus.</title>
        <authorList>
            <person name="Haas M."/>
            <person name="Kono T."/>
            <person name="Macchietto M."/>
            <person name="Millas R."/>
            <person name="McGilp L."/>
            <person name="Shao M."/>
            <person name="Duquette J."/>
            <person name="Hirsch C.N."/>
            <person name="Kimball J."/>
        </authorList>
    </citation>
    <scope>NUCLEOTIDE SEQUENCE</scope>
    <source>
        <tissue evidence="1">Fresh leaf tissue</tissue>
    </source>
</reference>
<reference evidence="1" key="2">
    <citation type="submission" date="2021-02" db="EMBL/GenBank/DDBJ databases">
        <authorList>
            <person name="Kimball J.A."/>
            <person name="Haas M.W."/>
            <person name="Macchietto M."/>
            <person name="Kono T."/>
            <person name="Duquette J."/>
            <person name="Shao M."/>
        </authorList>
    </citation>
    <scope>NUCLEOTIDE SEQUENCE</scope>
    <source>
        <tissue evidence="1">Fresh leaf tissue</tissue>
    </source>
</reference>
<protein>
    <submittedName>
        <fullName evidence="1">Uncharacterized protein</fullName>
    </submittedName>
</protein>
<name>A0A8J5VU54_ZIZPA</name>
<dbReference type="EMBL" id="JAAALK010000288">
    <property type="protein sequence ID" value="KAG8055744.1"/>
    <property type="molecule type" value="Genomic_DNA"/>
</dbReference>
<dbReference type="AlphaFoldDB" id="A0A8J5VU54"/>
<dbReference type="Proteomes" id="UP000729402">
    <property type="component" value="Unassembled WGS sequence"/>
</dbReference>
<organism evidence="1 2">
    <name type="scientific">Zizania palustris</name>
    <name type="common">Northern wild rice</name>
    <dbReference type="NCBI Taxonomy" id="103762"/>
    <lineage>
        <taxon>Eukaryota</taxon>
        <taxon>Viridiplantae</taxon>
        <taxon>Streptophyta</taxon>
        <taxon>Embryophyta</taxon>
        <taxon>Tracheophyta</taxon>
        <taxon>Spermatophyta</taxon>
        <taxon>Magnoliopsida</taxon>
        <taxon>Liliopsida</taxon>
        <taxon>Poales</taxon>
        <taxon>Poaceae</taxon>
        <taxon>BOP clade</taxon>
        <taxon>Oryzoideae</taxon>
        <taxon>Oryzeae</taxon>
        <taxon>Zizaniinae</taxon>
        <taxon>Zizania</taxon>
    </lineage>
</organism>
<evidence type="ECO:0000313" key="1">
    <source>
        <dbReference type="EMBL" id="KAG8055744.1"/>
    </source>
</evidence>
<keyword evidence="2" id="KW-1185">Reference proteome</keyword>
<evidence type="ECO:0000313" key="2">
    <source>
        <dbReference type="Proteomes" id="UP000729402"/>
    </source>
</evidence>